<keyword evidence="6 11" id="KW-0521">NADP</keyword>
<dbReference type="EMBL" id="JBFPER010000001">
    <property type="protein sequence ID" value="MEX0380676.1"/>
    <property type="molecule type" value="Genomic_DNA"/>
</dbReference>
<dbReference type="Pfam" id="PF00383">
    <property type="entry name" value="dCMP_cyt_deam_1"/>
    <property type="match status" value="1"/>
</dbReference>
<dbReference type="Gene3D" id="3.40.430.10">
    <property type="entry name" value="Dihydrofolate Reductase, subunit A"/>
    <property type="match status" value="1"/>
</dbReference>
<accession>A0ABV3S4Q3</accession>
<evidence type="ECO:0000256" key="3">
    <source>
        <dbReference type="ARBA" id="ARBA00004910"/>
    </source>
</evidence>
<gene>
    <name evidence="13" type="primary">ribD</name>
    <name evidence="13" type="ORF">AB3K24_04840</name>
</gene>
<evidence type="ECO:0000259" key="12">
    <source>
        <dbReference type="PROSITE" id="PS51747"/>
    </source>
</evidence>
<evidence type="ECO:0000256" key="5">
    <source>
        <dbReference type="ARBA" id="ARBA00007417"/>
    </source>
</evidence>
<dbReference type="Gene3D" id="3.40.140.10">
    <property type="entry name" value="Cytidine Deaminase, domain 2"/>
    <property type="match status" value="1"/>
</dbReference>
<organism evidence="13 14">
    <name type="scientific">Leuconostoc aquikimchii</name>
    <dbReference type="NCBI Taxonomy" id="3236804"/>
    <lineage>
        <taxon>Bacteria</taxon>
        <taxon>Bacillati</taxon>
        <taxon>Bacillota</taxon>
        <taxon>Bacilli</taxon>
        <taxon>Lactobacillales</taxon>
        <taxon>Lactobacillaceae</taxon>
        <taxon>Leuconostoc</taxon>
    </lineage>
</organism>
<dbReference type="Pfam" id="PF01872">
    <property type="entry name" value="RibD_C"/>
    <property type="match status" value="1"/>
</dbReference>
<feature type="domain" description="CMP/dCMP-type deaminase" evidence="12">
    <location>
        <begin position="1"/>
        <end position="126"/>
    </location>
</feature>
<keyword evidence="8" id="KW-0511">Multifunctional enzyme</keyword>
<comment type="catalytic activity">
    <reaction evidence="10 11">
        <text>2,5-diamino-6-hydroxy-4-(5-phosphoribosylamino)-pyrimidine + H2O + H(+) = 5-amino-6-(5-phospho-D-ribosylamino)uracil + NH4(+)</text>
        <dbReference type="Rhea" id="RHEA:21868"/>
        <dbReference type="ChEBI" id="CHEBI:15377"/>
        <dbReference type="ChEBI" id="CHEBI:15378"/>
        <dbReference type="ChEBI" id="CHEBI:28938"/>
        <dbReference type="ChEBI" id="CHEBI:58453"/>
        <dbReference type="ChEBI" id="CHEBI:58614"/>
        <dbReference type="EC" id="3.5.4.26"/>
    </reaction>
</comment>
<evidence type="ECO:0000313" key="13">
    <source>
        <dbReference type="EMBL" id="MEX0380676.1"/>
    </source>
</evidence>
<dbReference type="SUPFAM" id="SSF53927">
    <property type="entry name" value="Cytidine deaminase-like"/>
    <property type="match status" value="1"/>
</dbReference>
<evidence type="ECO:0000256" key="7">
    <source>
        <dbReference type="ARBA" id="ARBA00023002"/>
    </source>
</evidence>
<keyword evidence="11 13" id="KW-0378">Hydrolase</keyword>
<dbReference type="GO" id="GO:0008703">
    <property type="term" value="F:5-amino-6-(5-phosphoribosylamino)uracil reductase activity"/>
    <property type="evidence" value="ECO:0007669"/>
    <property type="project" value="UniProtKB-EC"/>
</dbReference>
<evidence type="ECO:0000313" key="14">
    <source>
        <dbReference type="Proteomes" id="UP001556617"/>
    </source>
</evidence>
<evidence type="ECO:0000256" key="10">
    <source>
        <dbReference type="ARBA" id="ARBA00049886"/>
    </source>
</evidence>
<comment type="similarity">
    <text evidence="5 11">In the C-terminal section; belongs to the HTP reductase family.</text>
</comment>
<dbReference type="PANTHER" id="PTHR38011:SF7">
    <property type="entry name" value="2,5-DIAMINO-6-RIBOSYLAMINO-4(3H)-PYRIMIDINONE 5'-PHOSPHATE REDUCTASE"/>
    <property type="match status" value="1"/>
</dbReference>
<dbReference type="Proteomes" id="UP001556617">
    <property type="component" value="Unassembled WGS sequence"/>
</dbReference>
<dbReference type="InterPro" id="IPR024072">
    <property type="entry name" value="DHFR-like_dom_sf"/>
</dbReference>
<dbReference type="InterPro" id="IPR050765">
    <property type="entry name" value="Riboflavin_Biosynth_HTPR"/>
</dbReference>
<dbReference type="SUPFAM" id="SSF53597">
    <property type="entry name" value="Dihydrofolate reductase-like"/>
    <property type="match status" value="1"/>
</dbReference>
<name>A0ABV3S4Q3_9LACO</name>
<comment type="similarity">
    <text evidence="4 11">In the N-terminal section; belongs to the cytidine and deoxycytidylate deaminase family.</text>
</comment>
<dbReference type="InterPro" id="IPR002734">
    <property type="entry name" value="RibDG_C"/>
</dbReference>
<dbReference type="PROSITE" id="PS51747">
    <property type="entry name" value="CYT_DCMP_DEAMINASES_2"/>
    <property type="match status" value="1"/>
</dbReference>
<dbReference type="InterPro" id="IPR002125">
    <property type="entry name" value="CMP_dCMP_dom"/>
</dbReference>
<keyword evidence="7 11" id="KW-0560">Oxidoreductase</keyword>
<dbReference type="EC" id="1.1.1.193" evidence="11"/>
<dbReference type="EC" id="3.5.4.26" evidence="11"/>
<evidence type="ECO:0000256" key="6">
    <source>
        <dbReference type="ARBA" id="ARBA00022857"/>
    </source>
</evidence>
<reference evidence="13 14" key="1">
    <citation type="submission" date="2024-07" db="EMBL/GenBank/DDBJ databases">
        <authorList>
            <person name="Yun M."/>
        </authorList>
    </citation>
    <scope>NUCLEOTIDE SEQUENCE [LARGE SCALE GENOMIC DNA]</scope>
    <source>
        <strain evidence="13 14">MS01</strain>
    </source>
</reference>
<comment type="pathway">
    <text evidence="3 11">Cofactor biosynthesis; riboflavin biosynthesis; 5-amino-6-(D-ribitylamino)uracil from GTP: step 3/4.</text>
</comment>
<keyword evidence="14" id="KW-1185">Reference proteome</keyword>
<comment type="caution">
    <text evidence="13">The sequence shown here is derived from an EMBL/GenBank/DDBJ whole genome shotgun (WGS) entry which is preliminary data.</text>
</comment>
<proteinExistence type="inferred from homology"/>
<evidence type="ECO:0000256" key="1">
    <source>
        <dbReference type="ARBA" id="ARBA00002151"/>
    </source>
</evidence>
<dbReference type="PIRSF" id="PIRSF006769">
    <property type="entry name" value="RibD"/>
    <property type="match status" value="1"/>
</dbReference>
<dbReference type="CDD" id="cd01284">
    <property type="entry name" value="Riboflavin_deaminase-reductase"/>
    <property type="match status" value="1"/>
</dbReference>
<protein>
    <recommendedName>
        <fullName evidence="11">Riboflavin biosynthesis protein RibD</fullName>
    </recommendedName>
    <domain>
        <recommendedName>
            <fullName evidence="11">Diaminohydroxyphosphoribosylaminopyrimidine deaminase</fullName>
            <shortName evidence="11">DRAP deaminase</shortName>
            <ecNumber evidence="11">3.5.4.26</ecNumber>
        </recommendedName>
        <alternativeName>
            <fullName evidence="11">Riboflavin-specific deaminase</fullName>
        </alternativeName>
    </domain>
    <domain>
        <recommendedName>
            <fullName evidence="11">5-amino-6-(5-phosphoribosylamino)uracil reductase</fullName>
            <ecNumber evidence="11">1.1.1.193</ecNumber>
        </recommendedName>
        <alternativeName>
            <fullName evidence="11">HTP reductase</fullName>
        </alternativeName>
    </domain>
</protein>
<dbReference type="InterPro" id="IPR016193">
    <property type="entry name" value="Cytidine_deaminase-like"/>
</dbReference>
<evidence type="ECO:0000256" key="8">
    <source>
        <dbReference type="ARBA" id="ARBA00023268"/>
    </source>
</evidence>
<dbReference type="InterPro" id="IPR004794">
    <property type="entry name" value="Eubact_RibD"/>
</dbReference>
<evidence type="ECO:0000256" key="2">
    <source>
        <dbReference type="ARBA" id="ARBA00004882"/>
    </source>
</evidence>
<keyword evidence="11" id="KW-0686">Riboflavin biosynthesis</keyword>
<dbReference type="RefSeq" id="WP_367974069.1">
    <property type="nucleotide sequence ID" value="NZ_JBFPEQ010000001.1"/>
</dbReference>
<evidence type="ECO:0000256" key="4">
    <source>
        <dbReference type="ARBA" id="ARBA00005259"/>
    </source>
</evidence>
<keyword evidence="11" id="KW-0479">Metal-binding</keyword>
<evidence type="ECO:0000256" key="9">
    <source>
        <dbReference type="ARBA" id="ARBA00049861"/>
    </source>
</evidence>
<dbReference type="PANTHER" id="PTHR38011">
    <property type="entry name" value="DIHYDROFOLATE REDUCTASE FAMILY PROTEIN (AFU_ORTHOLOGUE AFUA_8G06820)"/>
    <property type="match status" value="1"/>
</dbReference>
<keyword evidence="11" id="KW-0862">Zinc</keyword>
<sequence length="347" mass="38888">MNDLTLMSLAAEYAAKARPENTFENPRVGAIIVKNDQILSTGFHKAYGMPHAEIDAFNHLRDKDSVVGATMYVTLEPCAVRGKVGSCAEEIKQWQLSRIVIGASDPNPTTHGKGIALLRQAGIQVDILNTQDSIRLNPAFHHYFQQNESYVQLKLAQSHNERVTVAPNVQTKITNQVADVEIHRQRGSKSAILVGSETVIVDAPSLNVRYISITHRQPLRVVIDRRGRLINNQLINKQGWLVYTENQAFSEREPNAVLMTAGLPGILKDLKNRNMQSIMVEGGPTMIKSFLKLNLWHQFIMYTSEQLLPDNGVNGLHLDQVPDHTSYVGNTKKTVYINHRRPSCLQE</sequence>
<comment type="function">
    <text evidence="1 11">Converts 2,5-diamino-6-(ribosylamino)-4(3h)-pyrimidinone 5'-phosphate into 5-amino-6-(ribosylamino)-2,4(1h,3h)-pyrimidinedione 5'-phosphate.</text>
</comment>
<dbReference type="GO" id="GO:0008835">
    <property type="term" value="F:diaminohydroxyphosphoribosylaminopyrimidine deaminase activity"/>
    <property type="evidence" value="ECO:0007669"/>
    <property type="project" value="UniProtKB-EC"/>
</dbReference>
<comment type="cofactor">
    <cofactor evidence="11">
        <name>Zn(2+)</name>
        <dbReference type="ChEBI" id="CHEBI:29105"/>
    </cofactor>
    <text evidence="11">Binds 1 zinc ion.</text>
</comment>
<evidence type="ECO:0000256" key="11">
    <source>
        <dbReference type="PIRNR" id="PIRNR006769"/>
    </source>
</evidence>
<dbReference type="NCBIfam" id="TIGR00326">
    <property type="entry name" value="eubact_ribD"/>
    <property type="match status" value="1"/>
</dbReference>
<comment type="catalytic activity">
    <reaction evidence="9 11">
        <text>5-amino-6-(5-phospho-D-ribitylamino)uracil + NADP(+) = 5-amino-6-(5-phospho-D-ribosylamino)uracil + NADPH + H(+)</text>
        <dbReference type="Rhea" id="RHEA:17845"/>
        <dbReference type="ChEBI" id="CHEBI:15378"/>
        <dbReference type="ChEBI" id="CHEBI:57783"/>
        <dbReference type="ChEBI" id="CHEBI:58349"/>
        <dbReference type="ChEBI" id="CHEBI:58421"/>
        <dbReference type="ChEBI" id="CHEBI:58453"/>
        <dbReference type="EC" id="1.1.1.193"/>
    </reaction>
</comment>
<comment type="pathway">
    <text evidence="2 11">Cofactor biosynthesis; riboflavin biosynthesis; 5-amino-6-(D-ribitylamino)uracil from GTP: step 2/4.</text>
</comment>